<feature type="region of interest" description="Disordered" evidence="1">
    <location>
        <begin position="19"/>
        <end position="89"/>
    </location>
</feature>
<reference evidence="2 3" key="1">
    <citation type="journal article" date="2015" name="Antonie Van Leeuwenhoek">
        <title>Streptomyces klenkii sp. nov., isolated from deep marine sediment.</title>
        <authorList>
            <person name="Veyisoglu A."/>
            <person name="Sahin N."/>
        </authorList>
    </citation>
    <scope>NUCLEOTIDE SEQUENCE [LARGE SCALE GENOMIC DNA]</scope>
    <source>
        <strain evidence="2 3">KCTC 29202</strain>
    </source>
</reference>
<proteinExistence type="predicted"/>
<comment type="caution">
    <text evidence="2">The sequence shown here is derived from an EMBL/GenBank/DDBJ whole genome shotgun (WGS) entry which is preliminary data.</text>
</comment>
<evidence type="ECO:0000313" key="3">
    <source>
        <dbReference type="Proteomes" id="UP000270343"/>
    </source>
</evidence>
<feature type="compositionally biased region" description="Low complexity" evidence="1">
    <location>
        <begin position="28"/>
        <end position="38"/>
    </location>
</feature>
<protein>
    <submittedName>
        <fullName evidence="2">Uncharacterized protein</fullName>
    </submittedName>
</protein>
<dbReference type="RefSeq" id="WP_120757434.1">
    <property type="nucleotide sequence ID" value="NZ_JBFADQ010000044.1"/>
</dbReference>
<dbReference type="AlphaFoldDB" id="A0A3B0BBV5"/>
<sequence>MPLDPARVLSAYLRAQVYRAPEPDPEHASAGGAQTPAAAPNPPAPSNPSNAPNPSAPEDLPRTAVPADPDAEKPPPAPGPAAPRGAPRRPGLFARLLLYVRQE</sequence>
<gene>
    <name evidence="2" type="ORF">D7231_23205</name>
</gene>
<evidence type="ECO:0000313" key="2">
    <source>
        <dbReference type="EMBL" id="RKN69954.1"/>
    </source>
</evidence>
<feature type="compositionally biased region" description="Low complexity" evidence="1">
    <location>
        <begin position="47"/>
        <end position="57"/>
    </location>
</feature>
<organism evidence="2 3">
    <name type="scientific">Streptomyces klenkii</name>
    <dbReference type="NCBI Taxonomy" id="1420899"/>
    <lineage>
        <taxon>Bacteria</taxon>
        <taxon>Bacillati</taxon>
        <taxon>Actinomycetota</taxon>
        <taxon>Actinomycetes</taxon>
        <taxon>Kitasatosporales</taxon>
        <taxon>Streptomycetaceae</taxon>
        <taxon>Streptomyces</taxon>
    </lineage>
</organism>
<dbReference type="Proteomes" id="UP000270343">
    <property type="component" value="Unassembled WGS sequence"/>
</dbReference>
<keyword evidence="3" id="KW-1185">Reference proteome</keyword>
<accession>A0A3B0BBV5</accession>
<name>A0A3B0BBV5_9ACTN</name>
<dbReference type="EMBL" id="RBAM01000009">
    <property type="protein sequence ID" value="RKN69954.1"/>
    <property type="molecule type" value="Genomic_DNA"/>
</dbReference>
<evidence type="ECO:0000256" key="1">
    <source>
        <dbReference type="SAM" id="MobiDB-lite"/>
    </source>
</evidence>